<evidence type="ECO:0000313" key="5">
    <source>
        <dbReference type="Proteomes" id="UP000198309"/>
    </source>
</evidence>
<reference evidence="4 5" key="2">
    <citation type="submission" date="2017-06" db="EMBL/GenBank/DDBJ databases">
        <authorList>
            <person name="Varghese N."/>
            <person name="Submissions S."/>
        </authorList>
    </citation>
    <scope>NUCLEOTIDE SEQUENCE [LARGE SCALE GENOMIC DNA]</scope>
    <source>
        <strain evidence="4 5">RLD-1</strain>
    </source>
</reference>
<dbReference type="Proteomes" id="UP000199693">
    <property type="component" value="Unassembled WGS sequence"/>
</dbReference>
<evidence type="ECO:0000313" key="4">
    <source>
        <dbReference type="EMBL" id="SNT52540.1"/>
    </source>
</evidence>
<dbReference type="GO" id="GO:0008270">
    <property type="term" value="F:zinc ion binding"/>
    <property type="evidence" value="ECO:0007669"/>
    <property type="project" value="InterPro"/>
</dbReference>
<dbReference type="CDD" id="cd00085">
    <property type="entry name" value="HNHc"/>
    <property type="match status" value="1"/>
</dbReference>
<dbReference type="AlphaFoldDB" id="A0A239NCQ8"/>
<dbReference type="GO" id="GO:0004519">
    <property type="term" value="F:endonuclease activity"/>
    <property type="evidence" value="ECO:0007669"/>
    <property type="project" value="InterPro"/>
</dbReference>
<sequence>MARLRTLKPRLQEFKGREVRSLPTPSEKRTTGRKRQEMRLRVWTKAMAFCAGCGRTCDYDSWHMDHVIPLWKGGDDLESNMQVLCIPCHADKTAKEAAERAMVIL</sequence>
<dbReference type="Gene3D" id="1.10.30.50">
    <property type="match status" value="1"/>
</dbReference>
<dbReference type="Proteomes" id="UP000198309">
    <property type="component" value="Unassembled WGS sequence"/>
</dbReference>
<proteinExistence type="predicted"/>
<accession>A0A239NCQ8</accession>
<protein>
    <submittedName>
        <fullName evidence="3">5-methylcytosine-specific restriction enzyme A</fullName>
    </submittedName>
</protein>
<evidence type="ECO:0000313" key="3">
    <source>
        <dbReference type="EMBL" id="SDK67682.1"/>
    </source>
</evidence>
<dbReference type="EMBL" id="FZPC01000042">
    <property type="protein sequence ID" value="SNT52540.1"/>
    <property type="molecule type" value="Genomic_DNA"/>
</dbReference>
<dbReference type="GO" id="GO:0003676">
    <property type="term" value="F:nucleic acid binding"/>
    <property type="evidence" value="ECO:0007669"/>
    <property type="project" value="InterPro"/>
</dbReference>
<gene>
    <name evidence="3" type="ORF">SAMN05216189_10476</name>
    <name evidence="4" type="ORF">SAMN06295949_1426</name>
</gene>
<evidence type="ECO:0000256" key="1">
    <source>
        <dbReference type="SAM" id="MobiDB-lite"/>
    </source>
</evidence>
<dbReference type="RefSeq" id="WP_089394512.1">
    <property type="nucleotide sequence ID" value="NZ_FNEC01000047.1"/>
</dbReference>
<dbReference type="EMBL" id="FNEC01000047">
    <property type="protein sequence ID" value="SDK67682.1"/>
    <property type="molecule type" value="Genomic_DNA"/>
</dbReference>
<feature type="domain" description="HNH nuclease" evidence="2">
    <location>
        <begin position="39"/>
        <end position="90"/>
    </location>
</feature>
<dbReference type="InterPro" id="IPR003615">
    <property type="entry name" value="HNH_nuc"/>
</dbReference>
<evidence type="ECO:0000313" key="6">
    <source>
        <dbReference type="Proteomes" id="UP000199693"/>
    </source>
</evidence>
<dbReference type="InterPro" id="IPR002711">
    <property type="entry name" value="HNH"/>
</dbReference>
<dbReference type="Pfam" id="PF01844">
    <property type="entry name" value="HNH"/>
    <property type="match status" value="1"/>
</dbReference>
<feature type="region of interest" description="Disordered" evidence="1">
    <location>
        <begin position="15"/>
        <end position="36"/>
    </location>
</feature>
<dbReference type="SMART" id="SM00507">
    <property type="entry name" value="HNHc"/>
    <property type="match status" value="1"/>
</dbReference>
<organism evidence="3 6">
    <name type="scientific">Pseudomonas delhiensis</name>
    <dbReference type="NCBI Taxonomy" id="366289"/>
    <lineage>
        <taxon>Bacteria</taxon>
        <taxon>Pseudomonadati</taxon>
        <taxon>Pseudomonadota</taxon>
        <taxon>Gammaproteobacteria</taxon>
        <taxon>Pseudomonadales</taxon>
        <taxon>Pseudomonadaceae</taxon>
        <taxon>Pseudomonas</taxon>
    </lineage>
</organism>
<name>A0A239NCQ8_9PSED</name>
<keyword evidence="5" id="KW-1185">Reference proteome</keyword>
<evidence type="ECO:0000259" key="2">
    <source>
        <dbReference type="SMART" id="SM00507"/>
    </source>
</evidence>
<reference evidence="3 6" key="1">
    <citation type="submission" date="2016-10" db="EMBL/GenBank/DDBJ databases">
        <authorList>
            <person name="de Groot N.N."/>
        </authorList>
    </citation>
    <scope>NUCLEOTIDE SEQUENCE [LARGE SCALE GENOMIC DNA]</scope>
    <source>
        <strain evidence="3 6">CCM 7361</strain>
    </source>
</reference>